<evidence type="ECO:0000256" key="9">
    <source>
        <dbReference type="SAM" id="MobiDB-lite"/>
    </source>
</evidence>
<sequence length="565" mass="61512">MAGWSGFSDEDLRRMKKASPDEEDLNRQNARRQAMARKAKSNQQRDRLGRQLSNSDNSSAVRNTGRSAGGEPAQVDVSMKLSQSGKMAKSKPSPEAKENETTNSKKSDPKCSQGGSAGEQMNGGSQESKEEPTPHVADVKELNESEALNVELGNVHKFQQQQKMIEEANKHKRALLAKAIEDRRKKAKAEADKLMKVQQELSHLDSLLTADVSIIRDKIEVASLEYMDAQKRYEKAEKEFVSAKMDLFEKGDTKEQLTEHLYTIIHQNEVRKAKKLVELMEKLTMEVTPEEMELTIPCIPQLTNFTAVATLHDPHRPKRTSVSDDQDQLSKLPSDGKKVESLDAGNSDHIKEKESSLLSQGGTPEVVSPVASHAQGNSAETVPQNTELAKAVKTPVTSDINKSVPHNTDIISAPVTSADQVPVVQKDTSQQNQEQQGLQTVPSSLPANSPAPHLVQPSNPTSPSLSTADKSAKLHIDSCNLPDANSAQGENLTVSSSSNKVQTDNKVQVTSENNDHIAQMTGDGEAKPDQNGNVSSQDIQNVSETAPSAGLSNENSGKGWKLPFS</sequence>
<feature type="compositionally biased region" description="Basic and acidic residues" evidence="9">
    <location>
        <begin position="127"/>
        <end position="138"/>
    </location>
</feature>
<evidence type="ECO:0000256" key="7">
    <source>
        <dbReference type="ARBA" id="ARBA00023054"/>
    </source>
</evidence>
<feature type="compositionally biased region" description="Polar residues" evidence="9">
    <location>
        <begin position="530"/>
        <end position="556"/>
    </location>
</feature>
<evidence type="ECO:0000256" key="6">
    <source>
        <dbReference type="ARBA" id="ARBA00023034"/>
    </source>
</evidence>
<dbReference type="RefSeq" id="XP_005105467.2">
    <property type="nucleotide sequence ID" value="XM_005105410.3"/>
</dbReference>
<evidence type="ECO:0000256" key="8">
    <source>
        <dbReference type="SAM" id="Coils"/>
    </source>
</evidence>
<feature type="compositionally biased region" description="Polar residues" evidence="9">
    <location>
        <begin position="456"/>
        <end position="469"/>
    </location>
</feature>
<protein>
    <recommendedName>
        <fullName evidence="4">RAB6-interacting golgin</fullName>
    </recommendedName>
</protein>
<feature type="region of interest" description="Disordered" evidence="9">
    <location>
        <begin position="415"/>
        <end position="565"/>
    </location>
</feature>
<dbReference type="PANTHER" id="PTHR21470">
    <property type="entry name" value="RAB6-INTERACTING PROTEIN GORAB"/>
    <property type="match status" value="1"/>
</dbReference>
<evidence type="ECO:0000313" key="11">
    <source>
        <dbReference type="RefSeq" id="XP_005105467.2"/>
    </source>
</evidence>
<feature type="compositionally biased region" description="Polar residues" evidence="9">
    <location>
        <begin position="426"/>
        <end position="447"/>
    </location>
</feature>
<feature type="region of interest" description="Disordered" evidence="9">
    <location>
        <begin position="314"/>
        <end position="386"/>
    </location>
</feature>
<feature type="compositionally biased region" description="Basic and acidic residues" evidence="9">
    <location>
        <begin position="92"/>
        <end position="109"/>
    </location>
</feature>
<feature type="compositionally biased region" description="Polar residues" evidence="9">
    <location>
        <begin position="51"/>
        <end position="66"/>
    </location>
</feature>
<gene>
    <name evidence="11" type="primary">LOC101849314</name>
</gene>
<dbReference type="GeneID" id="101849314"/>
<keyword evidence="5" id="KW-0963">Cytoplasm</keyword>
<feature type="compositionally biased region" description="Basic and acidic residues" evidence="9">
    <location>
        <begin position="334"/>
        <end position="355"/>
    </location>
</feature>
<evidence type="ECO:0000256" key="4">
    <source>
        <dbReference type="ARBA" id="ARBA00014130"/>
    </source>
</evidence>
<proteinExistence type="inferred from homology"/>
<evidence type="ECO:0000256" key="3">
    <source>
        <dbReference type="ARBA" id="ARBA00005599"/>
    </source>
</evidence>
<keyword evidence="10" id="KW-1185">Reference proteome</keyword>
<organism evidence="10 11">
    <name type="scientific">Aplysia californica</name>
    <name type="common">California sea hare</name>
    <dbReference type="NCBI Taxonomy" id="6500"/>
    <lineage>
        <taxon>Eukaryota</taxon>
        <taxon>Metazoa</taxon>
        <taxon>Spiralia</taxon>
        <taxon>Lophotrochozoa</taxon>
        <taxon>Mollusca</taxon>
        <taxon>Gastropoda</taxon>
        <taxon>Heterobranchia</taxon>
        <taxon>Euthyneura</taxon>
        <taxon>Tectipleura</taxon>
        <taxon>Aplysiida</taxon>
        <taxon>Aplysioidea</taxon>
        <taxon>Aplysiidae</taxon>
        <taxon>Aplysia</taxon>
    </lineage>
</organism>
<dbReference type="InterPro" id="IPR007033">
    <property type="entry name" value="GORAB"/>
</dbReference>
<keyword evidence="7 8" id="KW-0175">Coiled coil</keyword>
<evidence type="ECO:0000313" key="10">
    <source>
        <dbReference type="Proteomes" id="UP000694888"/>
    </source>
</evidence>
<evidence type="ECO:0000256" key="1">
    <source>
        <dbReference type="ARBA" id="ARBA00004496"/>
    </source>
</evidence>
<evidence type="ECO:0000256" key="2">
    <source>
        <dbReference type="ARBA" id="ARBA00004555"/>
    </source>
</evidence>
<name>A0ABM0JZX2_APLCA</name>
<reference evidence="11" key="1">
    <citation type="submission" date="2025-08" db="UniProtKB">
        <authorList>
            <consortium name="RefSeq"/>
        </authorList>
    </citation>
    <scope>IDENTIFICATION</scope>
</reference>
<feature type="coiled-coil region" evidence="8">
    <location>
        <begin position="158"/>
        <end position="246"/>
    </location>
</feature>
<accession>A0ABM0JZX2</accession>
<dbReference type="Proteomes" id="UP000694888">
    <property type="component" value="Unplaced"/>
</dbReference>
<feature type="compositionally biased region" description="Polar residues" evidence="9">
    <location>
        <begin position="483"/>
        <end position="512"/>
    </location>
</feature>
<feature type="compositionally biased region" description="Polar residues" evidence="9">
    <location>
        <begin position="374"/>
        <end position="386"/>
    </location>
</feature>
<dbReference type="PANTHER" id="PTHR21470:SF2">
    <property type="entry name" value="RAB6-INTERACTING GOLGIN"/>
    <property type="match status" value="1"/>
</dbReference>
<comment type="subcellular location">
    <subcellularLocation>
        <location evidence="1">Cytoplasm</location>
    </subcellularLocation>
    <subcellularLocation>
        <location evidence="2">Golgi apparatus</location>
    </subcellularLocation>
</comment>
<evidence type="ECO:0000256" key="5">
    <source>
        <dbReference type="ARBA" id="ARBA00022490"/>
    </source>
</evidence>
<feature type="region of interest" description="Disordered" evidence="9">
    <location>
        <begin position="1"/>
        <end position="138"/>
    </location>
</feature>
<comment type="similarity">
    <text evidence="3">Belongs to the GORAB family.</text>
</comment>
<keyword evidence="6" id="KW-0333">Golgi apparatus</keyword>